<name>A0A0R2MTD2_9LACO</name>
<evidence type="ECO:0008006" key="3">
    <source>
        <dbReference type="Google" id="ProtNLM"/>
    </source>
</evidence>
<reference evidence="1 2" key="1">
    <citation type="journal article" date="2015" name="Genome Announc.">
        <title>Expanding the biotechnology potential of lactobacilli through comparative genomics of 213 strains and associated genera.</title>
        <authorList>
            <person name="Sun Z."/>
            <person name="Harris H.M."/>
            <person name="McCann A."/>
            <person name="Guo C."/>
            <person name="Argimon S."/>
            <person name="Zhang W."/>
            <person name="Yang X."/>
            <person name="Jeffery I.B."/>
            <person name="Cooney J.C."/>
            <person name="Kagawa T.F."/>
            <person name="Liu W."/>
            <person name="Song Y."/>
            <person name="Salvetti E."/>
            <person name="Wrobel A."/>
            <person name="Rasinkangas P."/>
            <person name="Parkhill J."/>
            <person name="Rea M.C."/>
            <person name="O'Sullivan O."/>
            <person name="Ritari J."/>
            <person name="Douillard F.P."/>
            <person name="Paul Ross R."/>
            <person name="Yang R."/>
            <person name="Briner A.E."/>
            <person name="Felis G.E."/>
            <person name="de Vos W.M."/>
            <person name="Barrangou R."/>
            <person name="Klaenhammer T.R."/>
            <person name="Caufield P.W."/>
            <person name="Cui Y."/>
            <person name="Zhang H."/>
            <person name="O'Toole P.W."/>
        </authorList>
    </citation>
    <scope>NUCLEOTIDE SEQUENCE [LARGE SCALE GENOMIC DNA]</scope>
    <source>
        <strain evidence="1 2">DSM 24301</strain>
    </source>
</reference>
<dbReference type="RefSeq" id="WP_187117178.1">
    <property type="nucleotide sequence ID" value="NZ_JQCE01000064.1"/>
</dbReference>
<keyword evidence="2" id="KW-1185">Reference proteome</keyword>
<gene>
    <name evidence="1" type="ORF">IV56_GL002372</name>
</gene>
<dbReference type="AlphaFoldDB" id="A0A0R2MTD2"/>
<dbReference type="STRING" id="1293598.IV56_GL002372"/>
<comment type="caution">
    <text evidence="1">The sequence shown here is derived from an EMBL/GenBank/DDBJ whole genome shotgun (WGS) entry which is preliminary data.</text>
</comment>
<proteinExistence type="predicted"/>
<dbReference type="EMBL" id="JQCE01000064">
    <property type="protein sequence ID" value="KRO15602.1"/>
    <property type="molecule type" value="Genomic_DNA"/>
</dbReference>
<evidence type="ECO:0000313" key="2">
    <source>
        <dbReference type="Proteomes" id="UP000050969"/>
    </source>
</evidence>
<organism evidence="1 2">
    <name type="scientific">Lacticaseibacillus saniviri JCM 17471 = DSM 24301</name>
    <dbReference type="NCBI Taxonomy" id="1293598"/>
    <lineage>
        <taxon>Bacteria</taxon>
        <taxon>Bacillati</taxon>
        <taxon>Bacillota</taxon>
        <taxon>Bacilli</taxon>
        <taxon>Lactobacillales</taxon>
        <taxon>Lactobacillaceae</taxon>
        <taxon>Lacticaseibacillus</taxon>
    </lineage>
</organism>
<protein>
    <recommendedName>
        <fullName evidence="3">Acetyl-CoA carboxylase</fullName>
    </recommendedName>
</protein>
<sequence length="120" mass="14508">MHNDLVLITSKIDTLFTRAMHTRYWLVVVDDHFDQQYNFFFHSLKKGHRERSIPLHSVTQYDLIYLERLLAALRQHTQLSIYFRNFEGQFWPSNHYLIQRNDSHAHSTSRRPGSNRRPIL</sequence>
<dbReference type="Proteomes" id="UP000050969">
    <property type="component" value="Unassembled WGS sequence"/>
</dbReference>
<accession>A0A0R2MTD2</accession>
<evidence type="ECO:0000313" key="1">
    <source>
        <dbReference type="EMBL" id="KRO15602.1"/>
    </source>
</evidence>